<accession>A0ABM1AD94</accession>
<evidence type="ECO:0000256" key="2">
    <source>
        <dbReference type="ARBA" id="ARBA00009634"/>
    </source>
</evidence>
<keyword evidence="5 13" id="KW-0732">Signal</keyword>
<dbReference type="SMART" id="SM00369">
    <property type="entry name" value="LRR_TYP"/>
    <property type="match status" value="7"/>
</dbReference>
<dbReference type="PANTHER" id="PTHR24365">
    <property type="entry name" value="TOLL-LIKE RECEPTOR"/>
    <property type="match status" value="1"/>
</dbReference>
<keyword evidence="10" id="KW-0325">Glycoprotein</keyword>
<protein>
    <submittedName>
        <fullName evidence="16">Toll-like receptor 4</fullName>
    </submittedName>
</protein>
<feature type="chain" id="PRO_5047354591" evidence="13">
    <location>
        <begin position="40"/>
        <end position="918"/>
    </location>
</feature>
<feature type="signal peptide" evidence="13">
    <location>
        <begin position="1"/>
        <end position="39"/>
    </location>
</feature>
<dbReference type="Pfam" id="PF13306">
    <property type="entry name" value="LRR_5"/>
    <property type="match status" value="1"/>
</dbReference>
<dbReference type="PANTHER" id="PTHR24365:SF541">
    <property type="entry name" value="PROTEIN TOLL-RELATED"/>
    <property type="match status" value="1"/>
</dbReference>
<keyword evidence="9" id="KW-0675">Receptor</keyword>
<comment type="subcellular location">
    <subcellularLocation>
        <location evidence="1">Membrane</location>
        <topology evidence="1">Single-pass membrane protein</topology>
    </subcellularLocation>
</comment>
<evidence type="ECO:0000256" key="5">
    <source>
        <dbReference type="ARBA" id="ARBA00022729"/>
    </source>
</evidence>
<dbReference type="Gene3D" id="3.80.10.10">
    <property type="entry name" value="Ribonuclease Inhibitor"/>
    <property type="match status" value="3"/>
</dbReference>
<dbReference type="SUPFAM" id="SSF52047">
    <property type="entry name" value="RNI-like"/>
    <property type="match status" value="1"/>
</dbReference>
<dbReference type="InterPro" id="IPR032675">
    <property type="entry name" value="LRR_dom_sf"/>
</dbReference>
<proteinExistence type="inferred from homology"/>
<dbReference type="InterPro" id="IPR026906">
    <property type="entry name" value="LRR_5"/>
</dbReference>
<evidence type="ECO:0000256" key="11">
    <source>
        <dbReference type="SAM" id="MobiDB-lite"/>
    </source>
</evidence>
<feature type="transmembrane region" description="Helical" evidence="12">
    <location>
        <begin position="725"/>
        <end position="747"/>
    </location>
</feature>
<keyword evidence="3" id="KW-0433">Leucine-rich repeat</keyword>
<dbReference type="InterPro" id="IPR001611">
    <property type="entry name" value="Leu-rich_rpt"/>
</dbReference>
<name>A0ABM1AD94_APLCA</name>
<dbReference type="Pfam" id="PF13855">
    <property type="entry name" value="LRR_8"/>
    <property type="match status" value="3"/>
</dbReference>
<evidence type="ECO:0000256" key="9">
    <source>
        <dbReference type="ARBA" id="ARBA00023170"/>
    </source>
</evidence>
<evidence type="ECO:0000313" key="16">
    <source>
        <dbReference type="RefSeq" id="XP_012945486.1"/>
    </source>
</evidence>
<dbReference type="InterPro" id="IPR000157">
    <property type="entry name" value="TIR_dom"/>
</dbReference>
<dbReference type="GeneID" id="101855917"/>
<keyword evidence="15" id="KW-1185">Reference proteome</keyword>
<evidence type="ECO:0000256" key="12">
    <source>
        <dbReference type="SAM" id="Phobius"/>
    </source>
</evidence>
<keyword evidence="8 12" id="KW-0472">Membrane</keyword>
<reference evidence="16" key="1">
    <citation type="submission" date="2025-08" db="UniProtKB">
        <authorList>
            <consortium name="RefSeq"/>
        </authorList>
    </citation>
    <scope>IDENTIFICATION</scope>
</reference>
<evidence type="ECO:0000256" key="3">
    <source>
        <dbReference type="ARBA" id="ARBA00022614"/>
    </source>
</evidence>
<dbReference type="RefSeq" id="XP_012945486.1">
    <property type="nucleotide sequence ID" value="XM_013090032.2"/>
</dbReference>
<gene>
    <name evidence="16" type="primary">LOC101855917</name>
</gene>
<evidence type="ECO:0000256" key="10">
    <source>
        <dbReference type="ARBA" id="ARBA00023180"/>
    </source>
</evidence>
<evidence type="ECO:0000313" key="15">
    <source>
        <dbReference type="Proteomes" id="UP000694888"/>
    </source>
</evidence>
<evidence type="ECO:0000256" key="13">
    <source>
        <dbReference type="SAM" id="SignalP"/>
    </source>
</evidence>
<dbReference type="PROSITE" id="PS50104">
    <property type="entry name" value="TIR"/>
    <property type="match status" value="1"/>
</dbReference>
<evidence type="ECO:0000256" key="7">
    <source>
        <dbReference type="ARBA" id="ARBA00022989"/>
    </source>
</evidence>
<dbReference type="Proteomes" id="UP000694888">
    <property type="component" value="Unplaced"/>
</dbReference>
<evidence type="ECO:0000256" key="1">
    <source>
        <dbReference type="ARBA" id="ARBA00004167"/>
    </source>
</evidence>
<dbReference type="PRINTS" id="PR00019">
    <property type="entry name" value="LEURICHRPT"/>
</dbReference>
<sequence length="918" mass="103033">MTTMWRDARSVTPCCVLFHFVVFWTAFLSLSVVVQGAQGNNSCVVFQEPGGAVVDCRSRALLDVPTHEIPQNAVKLYLDDNSIDQLRDNCFGQLPHLKVLTISQNHLKQISRCAFCGLAGLELLDLEKNHLDLNASMWENEPFKGLSQLRTLNLLDNKNGGRQSEFHSRLLSGIHSLDTLSLDTFYGNLTFGVLFANMTSLDHLTLSGGVSTLVNNSFQSLQTLGLTTLTINDVKNLHRTELDAFQHLLNLQSLRISATEQGIEVTLRSLYPFRNRSLKTLYFHDISKSQFIGGASKCSDSVIDAFKAEFLSQICVENFYLMNSEVFVVEGNTLTGPLWQKCLQTLDVSNNPLIGDRITLWQFQRFKAIKVFNAANRKDTAFTLQRWSNNLVTGARSCRQKRVENVALTTTDVSESGPTSSFPTDIAESRNLEAFTSRKLEESSRSTSYEHGNMDNSQQCETPPGERISTIYVHFPKTLEIVHLESFSSSMGPVTKDITVTGGENLRELYISGNNLRHFSGTIKGFSGLEILDISYNDCSDISPVFFQSLASVKILKMRGTLLDSMFMSTHSEQLFRSLTQLKSLDLSNNQLNLMAGGTFQNNYQLQTLNLANNRFTTVPVDLTLLPNLTYLDLSGNSISQLGVKDMQLVELHAGTVTEFSLHLTGNIMVCTCSSIQFLTWLQNTKVNLDRPMTYSCLTENGTLTTTADFSDVRALWRKCQGQTALLISVILLCLMSLGFVVTILCWKMKTRLKSFIYRVFLQGFVLHGPRDYRLGVFIGYADADTRLACFTLRDFIQSRLGLSVYVRDINLLPASDMAESIVDAVNSSWRIVLLVTSDYLDRELWSYFTMKTAAYTVSPSNPGLIVVLLEETVRHRIPACLLRALEEDCILYIPPSRHLSRDIEDRLARLLLPSHSY</sequence>
<organism evidence="15 16">
    <name type="scientific">Aplysia californica</name>
    <name type="common">California sea hare</name>
    <dbReference type="NCBI Taxonomy" id="6500"/>
    <lineage>
        <taxon>Eukaryota</taxon>
        <taxon>Metazoa</taxon>
        <taxon>Spiralia</taxon>
        <taxon>Lophotrochozoa</taxon>
        <taxon>Mollusca</taxon>
        <taxon>Gastropoda</taxon>
        <taxon>Heterobranchia</taxon>
        <taxon>Euthyneura</taxon>
        <taxon>Tectipleura</taxon>
        <taxon>Aplysiida</taxon>
        <taxon>Aplysioidea</taxon>
        <taxon>Aplysiidae</taxon>
        <taxon>Aplysia</taxon>
    </lineage>
</organism>
<keyword evidence="6" id="KW-0677">Repeat</keyword>
<dbReference type="InterPro" id="IPR003591">
    <property type="entry name" value="Leu-rich_rpt_typical-subtyp"/>
</dbReference>
<feature type="compositionally biased region" description="Polar residues" evidence="11">
    <location>
        <begin position="445"/>
        <end position="461"/>
    </location>
</feature>
<evidence type="ECO:0000259" key="14">
    <source>
        <dbReference type="PROSITE" id="PS50104"/>
    </source>
</evidence>
<dbReference type="SUPFAM" id="SSF52200">
    <property type="entry name" value="Toll/Interleukin receptor TIR domain"/>
    <property type="match status" value="1"/>
</dbReference>
<dbReference type="InterPro" id="IPR035897">
    <property type="entry name" value="Toll_tir_struct_dom_sf"/>
</dbReference>
<feature type="region of interest" description="Disordered" evidence="11">
    <location>
        <begin position="443"/>
        <end position="463"/>
    </location>
</feature>
<dbReference type="PROSITE" id="PS51450">
    <property type="entry name" value="LRR"/>
    <property type="match status" value="2"/>
</dbReference>
<keyword evidence="4 12" id="KW-0812">Transmembrane</keyword>
<comment type="similarity">
    <text evidence="2">Belongs to the Toll-like receptor family.</text>
</comment>
<evidence type="ECO:0000256" key="6">
    <source>
        <dbReference type="ARBA" id="ARBA00022737"/>
    </source>
</evidence>
<dbReference type="Gene3D" id="3.40.50.10140">
    <property type="entry name" value="Toll/interleukin-1 receptor homology (TIR) domain"/>
    <property type="match status" value="1"/>
</dbReference>
<evidence type="ECO:0000256" key="8">
    <source>
        <dbReference type="ARBA" id="ARBA00023136"/>
    </source>
</evidence>
<evidence type="ECO:0000256" key="4">
    <source>
        <dbReference type="ARBA" id="ARBA00022692"/>
    </source>
</evidence>
<feature type="domain" description="TIR" evidence="14">
    <location>
        <begin position="773"/>
        <end position="912"/>
    </location>
</feature>
<keyword evidence="7 12" id="KW-1133">Transmembrane helix</keyword>